<evidence type="ECO:0000259" key="3">
    <source>
        <dbReference type="Pfam" id="PF13556"/>
    </source>
</evidence>
<dbReference type="PANTHER" id="PTHR33744">
    <property type="entry name" value="CARBOHYDRATE DIACID REGULATOR"/>
    <property type="match status" value="1"/>
</dbReference>
<dbReference type="Pfam" id="PF13556">
    <property type="entry name" value="HTH_30"/>
    <property type="match status" value="1"/>
</dbReference>
<evidence type="ECO:0000259" key="2">
    <source>
        <dbReference type="Pfam" id="PF07905"/>
    </source>
</evidence>
<feature type="domain" description="Purine catabolism PurC-like" evidence="2">
    <location>
        <begin position="7"/>
        <end position="124"/>
    </location>
</feature>
<dbReference type="InterPro" id="IPR051448">
    <property type="entry name" value="CdaR-like_regulators"/>
</dbReference>
<gene>
    <name evidence="5" type="ORF">GII30_22005</name>
</gene>
<evidence type="ECO:0000313" key="5">
    <source>
        <dbReference type="EMBL" id="QHN41474.1"/>
    </source>
</evidence>
<dbReference type="PANTHER" id="PTHR33744:SF1">
    <property type="entry name" value="DNA-BINDING TRANSCRIPTIONAL ACTIVATOR ADER"/>
    <property type="match status" value="1"/>
</dbReference>
<dbReference type="InterPro" id="IPR042070">
    <property type="entry name" value="PucR_C-HTH_sf"/>
</dbReference>
<organism evidence="5">
    <name type="scientific">Gordonia amarae</name>
    <dbReference type="NCBI Taxonomy" id="36821"/>
    <lineage>
        <taxon>Bacteria</taxon>
        <taxon>Bacillati</taxon>
        <taxon>Actinomycetota</taxon>
        <taxon>Actinomycetes</taxon>
        <taxon>Mycobacteriales</taxon>
        <taxon>Gordoniaceae</taxon>
        <taxon>Gordonia</taxon>
    </lineage>
</organism>
<accession>A0A857MG30</accession>
<comment type="similarity">
    <text evidence="1">Belongs to the CdaR family.</text>
</comment>
<dbReference type="EMBL" id="CP045810">
    <property type="protein sequence ID" value="QHN41474.1"/>
    <property type="molecule type" value="Genomic_DNA"/>
</dbReference>
<dbReference type="Pfam" id="PF07905">
    <property type="entry name" value="PucR"/>
    <property type="match status" value="1"/>
</dbReference>
<dbReference type="InterPro" id="IPR025736">
    <property type="entry name" value="PucR_C-HTH_dom"/>
</dbReference>
<evidence type="ECO:0000256" key="1">
    <source>
        <dbReference type="ARBA" id="ARBA00006754"/>
    </source>
</evidence>
<evidence type="ECO:0000259" key="4">
    <source>
        <dbReference type="Pfam" id="PF17853"/>
    </source>
</evidence>
<proteinExistence type="inferred from homology"/>
<dbReference type="Pfam" id="PF17853">
    <property type="entry name" value="GGDEF_2"/>
    <property type="match status" value="1"/>
</dbReference>
<sequence>MSMTVADVIALPEVARGEPTVLSDAGAGREVRWVHISDVADMSNLLEGGEIVLTTGDALRADPRPYLTTLASTGVLGVIAEFHRDWHVVPPRIGEFAASLGLTLVVLSREVRFVDITERVHRTLVAEQYEAIDFARRTHEVFTELTLGHADAAGITDAAAELLGTAVVLENLGHQAVASSGALASNVLRDWERRSRQEGGGASGEAWLPVWVGREDDRWARLIAVQPDDRDRTVMVLERAAQALEMARMAERDQLDLERQAQAGLIDDVLRERIRDEKEVAARAAALGVTPSAEYVPATLRVVDWPSESDPVSTQRRTAQLLDIVVSGVRAAGHTGLFSVRDFGEVRMVLSLKVNRGRSRRQMMDALAHALVRDIDRITGLGNVVVGLSASRAGVLSAIGGLAEAREVAQVAASMPPSGRIVFEVPDIRIRGLVALLRNDPRAGRFAEAELRELILHDIQTGTDHLDVLRAYLRLAGNKSALATHLHLSRPAVYSRLARIEEILGVDLSDGESMTSLHVALLILDAQSRATGTGR</sequence>
<dbReference type="InterPro" id="IPR012914">
    <property type="entry name" value="PucR_dom"/>
</dbReference>
<protein>
    <submittedName>
        <fullName evidence="5">PucR family transcriptional regulator</fullName>
    </submittedName>
</protein>
<dbReference type="Gene3D" id="1.10.10.2840">
    <property type="entry name" value="PucR C-terminal helix-turn-helix domain"/>
    <property type="match status" value="1"/>
</dbReference>
<feature type="domain" description="PucR C-terminal helix-turn-helix" evidence="3">
    <location>
        <begin position="466"/>
        <end position="523"/>
    </location>
</feature>
<name>A0A857MG30_9ACTN</name>
<dbReference type="InterPro" id="IPR041522">
    <property type="entry name" value="CdaR_GGDEF"/>
</dbReference>
<feature type="domain" description="CdaR GGDEF-like" evidence="4">
    <location>
        <begin position="275"/>
        <end position="411"/>
    </location>
</feature>
<dbReference type="RefSeq" id="WP_005184143.1">
    <property type="nucleotide sequence ID" value="NZ_CP045804.1"/>
</dbReference>
<dbReference type="AlphaFoldDB" id="A0A857MG30"/>
<reference evidence="5" key="1">
    <citation type="journal article" date="2021" name="Nat. Microbiol.">
        <title>Cocultivation of an ultrasmall environmental parasitic bacterium with lytic ability against bacteria associated with wastewater foams.</title>
        <authorList>
            <person name="Batinovic S."/>
            <person name="Rose J.J.A."/>
            <person name="Ratcliffe J."/>
            <person name="Seviour R.J."/>
            <person name="Petrovski S."/>
        </authorList>
    </citation>
    <scope>NUCLEOTIDE SEQUENCE</scope>
    <source>
        <strain evidence="5">CON44</strain>
    </source>
</reference>